<dbReference type="AlphaFoldDB" id="A0A210QIE9"/>
<comment type="caution">
    <text evidence="2">The sequence shown here is derived from an EMBL/GenBank/DDBJ whole genome shotgun (WGS) entry which is preliminary data.</text>
</comment>
<gene>
    <name evidence="2" type="ORF">KP79_PYT01181</name>
</gene>
<evidence type="ECO:0000259" key="1">
    <source>
        <dbReference type="Pfam" id="PF20700"/>
    </source>
</evidence>
<evidence type="ECO:0000313" key="3">
    <source>
        <dbReference type="Proteomes" id="UP000242188"/>
    </source>
</evidence>
<sequence length="270" mass="31184">MLYINIRLVLHHARETLDFDFKTPECRGLGWRIGLKCTKCTYVSSVYSLYERRREPGRKGRDTVQTNSAVQVGLTQTRIGNAALWVTLMSANIPAPSERGMQKSINKVGDQIEELNKIDMDELRKRIKEINTHRGNPPNKVDLMVDATYKNPIYSGAEKTPFQPATQVMFSTTEHNTKDQYVVDLVTKSKLCNIWKVNIPHTVKVTYLWPHQLVMNKHTATKVWRTSKETAWRCTSLSPTQIQGHSRLLKRDTKMVHHVQSQHITWTLFI</sequence>
<proteinExistence type="predicted"/>
<organism evidence="2 3">
    <name type="scientific">Mizuhopecten yessoensis</name>
    <name type="common">Japanese scallop</name>
    <name type="synonym">Patinopecten yessoensis</name>
    <dbReference type="NCBI Taxonomy" id="6573"/>
    <lineage>
        <taxon>Eukaryota</taxon>
        <taxon>Metazoa</taxon>
        <taxon>Spiralia</taxon>
        <taxon>Lophotrochozoa</taxon>
        <taxon>Mollusca</taxon>
        <taxon>Bivalvia</taxon>
        <taxon>Autobranchia</taxon>
        <taxon>Pteriomorphia</taxon>
        <taxon>Pectinida</taxon>
        <taxon>Pectinoidea</taxon>
        <taxon>Pectinidae</taxon>
        <taxon>Mizuhopecten</taxon>
    </lineage>
</organism>
<dbReference type="EMBL" id="NEDP02003504">
    <property type="protein sequence ID" value="OWF48534.1"/>
    <property type="molecule type" value="Genomic_DNA"/>
</dbReference>
<protein>
    <recommendedName>
        <fullName evidence="1">Mutator-like transposase domain-containing protein</fullName>
    </recommendedName>
</protein>
<accession>A0A210QIE9</accession>
<feature type="domain" description="Mutator-like transposase" evidence="1">
    <location>
        <begin position="16"/>
        <end position="194"/>
    </location>
</feature>
<dbReference type="Proteomes" id="UP000242188">
    <property type="component" value="Unassembled WGS sequence"/>
</dbReference>
<keyword evidence="3" id="KW-1185">Reference proteome</keyword>
<dbReference type="InterPro" id="IPR049012">
    <property type="entry name" value="Mutator_transp_dom"/>
</dbReference>
<dbReference type="Pfam" id="PF20700">
    <property type="entry name" value="Mutator"/>
    <property type="match status" value="1"/>
</dbReference>
<reference evidence="2 3" key="1">
    <citation type="journal article" date="2017" name="Nat. Ecol. Evol.">
        <title>Scallop genome provides insights into evolution of bilaterian karyotype and development.</title>
        <authorList>
            <person name="Wang S."/>
            <person name="Zhang J."/>
            <person name="Jiao W."/>
            <person name="Li J."/>
            <person name="Xun X."/>
            <person name="Sun Y."/>
            <person name="Guo X."/>
            <person name="Huan P."/>
            <person name="Dong B."/>
            <person name="Zhang L."/>
            <person name="Hu X."/>
            <person name="Sun X."/>
            <person name="Wang J."/>
            <person name="Zhao C."/>
            <person name="Wang Y."/>
            <person name="Wang D."/>
            <person name="Huang X."/>
            <person name="Wang R."/>
            <person name="Lv J."/>
            <person name="Li Y."/>
            <person name="Zhang Z."/>
            <person name="Liu B."/>
            <person name="Lu W."/>
            <person name="Hui Y."/>
            <person name="Liang J."/>
            <person name="Zhou Z."/>
            <person name="Hou R."/>
            <person name="Li X."/>
            <person name="Liu Y."/>
            <person name="Li H."/>
            <person name="Ning X."/>
            <person name="Lin Y."/>
            <person name="Zhao L."/>
            <person name="Xing Q."/>
            <person name="Dou J."/>
            <person name="Li Y."/>
            <person name="Mao J."/>
            <person name="Guo H."/>
            <person name="Dou H."/>
            <person name="Li T."/>
            <person name="Mu C."/>
            <person name="Jiang W."/>
            <person name="Fu Q."/>
            <person name="Fu X."/>
            <person name="Miao Y."/>
            <person name="Liu J."/>
            <person name="Yu Q."/>
            <person name="Li R."/>
            <person name="Liao H."/>
            <person name="Li X."/>
            <person name="Kong Y."/>
            <person name="Jiang Z."/>
            <person name="Chourrout D."/>
            <person name="Li R."/>
            <person name="Bao Z."/>
        </authorList>
    </citation>
    <scope>NUCLEOTIDE SEQUENCE [LARGE SCALE GENOMIC DNA]</scope>
    <source>
        <strain evidence="2 3">PY_sf001</strain>
    </source>
</reference>
<evidence type="ECO:0000313" key="2">
    <source>
        <dbReference type="EMBL" id="OWF48534.1"/>
    </source>
</evidence>
<name>A0A210QIE9_MIZYE</name>